<evidence type="ECO:0000256" key="1">
    <source>
        <dbReference type="ARBA" id="ARBA00004651"/>
    </source>
</evidence>
<evidence type="ECO:0000256" key="6">
    <source>
        <dbReference type="SAM" id="Phobius"/>
    </source>
</evidence>
<keyword evidence="8" id="KW-1185">Reference proteome</keyword>
<evidence type="ECO:0000256" key="4">
    <source>
        <dbReference type="ARBA" id="ARBA00022989"/>
    </source>
</evidence>
<keyword evidence="2" id="KW-1003">Cell membrane</keyword>
<dbReference type="EMBL" id="CYUD01000007">
    <property type="protein sequence ID" value="CUK04071.1"/>
    <property type="molecule type" value="Genomic_DNA"/>
</dbReference>
<dbReference type="PANTHER" id="PTHR30086:SF20">
    <property type="entry name" value="ARGININE EXPORTER PROTEIN ARGO-RELATED"/>
    <property type="match status" value="1"/>
</dbReference>
<comment type="subcellular location">
    <subcellularLocation>
        <location evidence="1">Cell membrane</location>
        <topology evidence="1">Multi-pass membrane protein</topology>
    </subcellularLocation>
</comment>
<evidence type="ECO:0000313" key="7">
    <source>
        <dbReference type="EMBL" id="CUK04071.1"/>
    </source>
</evidence>
<name>A0A0P1IC15_9RHOB</name>
<dbReference type="OrthoDB" id="9812084at2"/>
<feature type="transmembrane region" description="Helical" evidence="6">
    <location>
        <begin position="175"/>
        <end position="195"/>
    </location>
</feature>
<dbReference type="Proteomes" id="UP000051260">
    <property type="component" value="Unassembled WGS sequence"/>
</dbReference>
<evidence type="ECO:0000256" key="2">
    <source>
        <dbReference type="ARBA" id="ARBA00022475"/>
    </source>
</evidence>
<keyword evidence="5 6" id="KW-0472">Membrane</keyword>
<dbReference type="RefSeq" id="WP_058282272.1">
    <property type="nucleotide sequence ID" value="NZ_CYUD01000007.1"/>
</dbReference>
<dbReference type="AlphaFoldDB" id="A0A0P1IC15"/>
<evidence type="ECO:0000256" key="5">
    <source>
        <dbReference type="ARBA" id="ARBA00023136"/>
    </source>
</evidence>
<dbReference type="STRING" id="1715692.RUE5091_02585"/>
<feature type="transmembrane region" description="Helical" evidence="6">
    <location>
        <begin position="40"/>
        <end position="62"/>
    </location>
</feature>
<dbReference type="GO" id="GO:0005886">
    <property type="term" value="C:plasma membrane"/>
    <property type="evidence" value="ECO:0007669"/>
    <property type="project" value="UniProtKB-SubCell"/>
</dbReference>
<dbReference type="PANTHER" id="PTHR30086">
    <property type="entry name" value="ARGININE EXPORTER PROTEIN ARGO"/>
    <property type="match status" value="1"/>
</dbReference>
<protein>
    <submittedName>
        <fullName evidence="7">Cysteine/O-acetylserine efflux protein</fullName>
    </submittedName>
</protein>
<reference evidence="8" key="1">
    <citation type="submission" date="2015-09" db="EMBL/GenBank/DDBJ databases">
        <authorList>
            <person name="Rodrigo-Torres L."/>
            <person name="Arahal D.R."/>
        </authorList>
    </citation>
    <scope>NUCLEOTIDE SEQUENCE [LARGE SCALE GENOMIC DNA]</scope>
    <source>
        <strain evidence="8">CECT 5091</strain>
    </source>
</reference>
<dbReference type="GO" id="GO:0033228">
    <property type="term" value="P:cysteine export across plasma membrane"/>
    <property type="evidence" value="ECO:0007669"/>
    <property type="project" value="TreeGrafter"/>
</dbReference>
<accession>A0A0P1IC15</accession>
<organism evidence="7 8">
    <name type="scientific">Ruegeria denitrificans</name>
    <dbReference type="NCBI Taxonomy" id="1715692"/>
    <lineage>
        <taxon>Bacteria</taxon>
        <taxon>Pseudomonadati</taxon>
        <taxon>Pseudomonadota</taxon>
        <taxon>Alphaproteobacteria</taxon>
        <taxon>Rhodobacterales</taxon>
        <taxon>Roseobacteraceae</taxon>
        <taxon>Ruegeria</taxon>
    </lineage>
</organism>
<feature type="transmembrane region" description="Helical" evidence="6">
    <location>
        <begin position="74"/>
        <end position="92"/>
    </location>
</feature>
<evidence type="ECO:0000256" key="3">
    <source>
        <dbReference type="ARBA" id="ARBA00022692"/>
    </source>
</evidence>
<sequence length="196" mass="20254">MELPAFFLFAFLASVTPGPSNVLLTTIGAQMGVLRGLPALVGTAMGTGLILFTAGFGLGASVLGNEVVLSTLRVVGMGAILWLAWVIASAPISRDEALSTRELKIGFLPALLLQWVNPKAWIVSVSIVGAFMISEGSAFQQAATLSVVFTIAAVVGCLPWLVGGAALQRLLQNPTLARLINLALGLGLAVSMIALI</sequence>
<feature type="transmembrane region" description="Helical" evidence="6">
    <location>
        <begin position="112"/>
        <end position="133"/>
    </location>
</feature>
<dbReference type="Pfam" id="PF01810">
    <property type="entry name" value="LysE"/>
    <property type="match status" value="1"/>
</dbReference>
<proteinExistence type="predicted"/>
<keyword evidence="3 6" id="KW-0812">Transmembrane</keyword>
<gene>
    <name evidence="7" type="primary">eamB_2</name>
    <name evidence="7" type="ORF">RUE5091_02585</name>
</gene>
<dbReference type="GO" id="GO:0015171">
    <property type="term" value="F:amino acid transmembrane transporter activity"/>
    <property type="evidence" value="ECO:0007669"/>
    <property type="project" value="TreeGrafter"/>
</dbReference>
<feature type="transmembrane region" description="Helical" evidence="6">
    <location>
        <begin position="145"/>
        <end position="163"/>
    </location>
</feature>
<evidence type="ECO:0000313" key="8">
    <source>
        <dbReference type="Proteomes" id="UP000051260"/>
    </source>
</evidence>
<dbReference type="InterPro" id="IPR001123">
    <property type="entry name" value="LeuE-type"/>
</dbReference>
<keyword evidence="4 6" id="KW-1133">Transmembrane helix</keyword>